<gene>
    <name evidence="3" type="primary">Contig18527.g19683</name>
    <name evidence="3" type="ORF">STYLEM_5194</name>
</gene>
<evidence type="ECO:0000259" key="2">
    <source>
        <dbReference type="Pfam" id="PF16669"/>
    </source>
</evidence>
<dbReference type="SUPFAM" id="SSF48452">
    <property type="entry name" value="TPR-like"/>
    <property type="match status" value="1"/>
</dbReference>
<sequence>MDTTQTFAQDSSAEQNIGAEEEIKQQGIYSASLQNIEMSDQVKLLVEQLDHLDKSYFGKDRHKLIKQKIDDITQLLDTKPIEFIQNKKEKADLLYLRGKALDYLPEYSKNAEDFLSKSIKLMPTKQEAWDALGHVYWKKRDLASARKCFEDAEQKKLNYKESIVLANKAVSLDLSDPQSWYVLGNAHLTNFFVNQGSTDELTQALKTYTQTERLQKEPNPDLYYNRATIYEYLERYNEAVRDYLRAHSIDPNLQADQRAEKIVNFVIQAYTLIQQKGRVKSNKLINMVKSVPTTLPHQVSFPTNEEQKQKIIYNVVATSQIEAGENSHVIVSAKVVCHLAKEQDVPMCFLVVDFKYNFSVVSIYHTNKSLTDIIKPGDEILIKNPQMIHTSLEFKGKLYNYQTLKVTDITNILINSAPLIAKYSEVQVITNTFV</sequence>
<protein>
    <submittedName>
        <fullName evidence="3">Tetratricopeptide repeat protein 5</fullName>
    </submittedName>
</protein>
<dbReference type="Pfam" id="PF13181">
    <property type="entry name" value="TPR_8"/>
    <property type="match status" value="1"/>
</dbReference>
<dbReference type="InterPro" id="IPR019734">
    <property type="entry name" value="TPR_rpt"/>
</dbReference>
<dbReference type="AlphaFoldDB" id="A0A078A230"/>
<proteinExistence type="predicted"/>
<dbReference type="InterPro" id="IPR011990">
    <property type="entry name" value="TPR-like_helical_dom_sf"/>
</dbReference>
<dbReference type="Gene3D" id="2.40.50.550">
    <property type="match status" value="1"/>
</dbReference>
<dbReference type="OMA" id="DECKGYE"/>
<dbReference type="Proteomes" id="UP000039865">
    <property type="component" value="Unassembled WGS sequence"/>
</dbReference>
<dbReference type="PANTHER" id="PTHR26312">
    <property type="entry name" value="TETRATRICOPEPTIDE REPEAT PROTEIN 5"/>
    <property type="match status" value="1"/>
</dbReference>
<reference evidence="3 4" key="1">
    <citation type="submission" date="2014-06" db="EMBL/GenBank/DDBJ databases">
        <authorList>
            <person name="Swart Estienne"/>
        </authorList>
    </citation>
    <scope>NUCLEOTIDE SEQUENCE [LARGE SCALE GENOMIC DNA]</scope>
    <source>
        <strain evidence="3 4">130c</strain>
    </source>
</reference>
<name>A0A078A230_STYLE</name>
<keyword evidence="1" id="KW-0802">TPR repeat</keyword>
<dbReference type="Pfam" id="PF00515">
    <property type="entry name" value="TPR_1"/>
    <property type="match status" value="1"/>
</dbReference>
<dbReference type="Pfam" id="PF16669">
    <property type="entry name" value="TTC5_OB"/>
    <property type="match status" value="1"/>
</dbReference>
<dbReference type="PANTHER" id="PTHR26312:SF87">
    <property type="entry name" value="TETRATRICOPEPTIDE REPEAT PROTEIN 5"/>
    <property type="match status" value="1"/>
</dbReference>
<accession>A0A078A230</accession>
<dbReference type="PROSITE" id="PS50005">
    <property type="entry name" value="TPR"/>
    <property type="match status" value="1"/>
</dbReference>
<dbReference type="EMBL" id="CCKQ01005042">
    <property type="protein sequence ID" value="CDW76195.1"/>
    <property type="molecule type" value="Genomic_DNA"/>
</dbReference>
<feature type="repeat" description="TPR" evidence="1">
    <location>
        <begin position="220"/>
        <end position="253"/>
    </location>
</feature>
<evidence type="ECO:0000256" key="1">
    <source>
        <dbReference type="PROSITE-ProRule" id="PRU00339"/>
    </source>
</evidence>
<feature type="domain" description="Tetratricopeptide repeat protein 5 OB fold" evidence="2">
    <location>
        <begin position="314"/>
        <end position="419"/>
    </location>
</feature>
<dbReference type="InterPro" id="IPR032076">
    <property type="entry name" value="TTC5_OB"/>
</dbReference>
<dbReference type="InParanoid" id="A0A078A230"/>
<dbReference type="Gene3D" id="1.25.40.10">
    <property type="entry name" value="Tetratricopeptide repeat domain"/>
    <property type="match status" value="2"/>
</dbReference>
<dbReference type="SMART" id="SM00028">
    <property type="entry name" value="TPR"/>
    <property type="match status" value="3"/>
</dbReference>
<keyword evidence="4" id="KW-1185">Reference proteome</keyword>
<organism evidence="3 4">
    <name type="scientific">Stylonychia lemnae</name>
    <name type="common">Ciliate</name>
    <dbReference type="NCBI Taxonomy" id="5949"/>
    <lineage>
        <taxon>Eukaryota</taxon>
        <taxon>Sar</taxon>
        <taxon>Alveolata</taxon>
        <taxon>Ciliophora</taxon>
        <taxon>Intramacronucleata</taxon>
        <taxon>Spirotrichea</taxon>
        <taxon>Stichotrichia</taxon>
        <taxon>Sporadotrichida</taxon>
        <taxon>Oxytrichidae</taxon>
        <taxon>Stylonychinae</taxon>
        <taxon>Stylonychia</taxon>
    </lineage>
</organism>
<evidence type="ECO:0000313" key="4">
    <source>
        <dbReference type="Proteomes" id="UP000039865"/>
    </source>
</evidence>
<dbReference type="OrthoDB" id="423589at2759"/>
<evidence type="ECO:0000313" key="3">
    <source>
        <dbReference type="EMBL" id="CDW76195.1"/>
    </source>
</evidence>
<dbReference type="InterPro" id="IPR038645">
    <property type="entry name" value="TTC5_OB_sf"/>
</dbReference>